<feature type="signal peptide" evidence="1">
    <location>
        <begin position="1"/>
        <end position="34"/>
    </location>
</feature>
<reference evidence="2 3" key="1">
    <citation type="journal article" date="2024" name="bioRxiv">
        <title>A reference genome for Trichogramma kaykai: A tiny desert-dwelling parasitoid wasp with competing sex-ratio distorters.</title>
        <authorList>
            <person name="Culotta J."/>
            <person name="Lindsey A.R."/>
        </authorList>
    </citation>
    <scope>NUCLEOTIDE SEQUENCE [LARGE SCALE GENOMIC DNA]</scope>
    <source>
        <strain evidence="2 3">KSX58</strain>
    </source>
</reference>
<keyword evidence="1" id="KW-0732">Signal</keyword>
<proteinExistence type="predicted"/>
<accession>A0ABD2XLZ6</accession>
<feature type="chain" id="PRO_5044780076" description="Lipid-binding serum glycoprotein N-terminal domain-containing protein" evidence="1">
    <location>
        <begin position="35"/>
        <end position="445"/>
    </location>
</feature>
<dbReference type="InterPro" id="IPR038602">
    <property type="entry name" value="Mite_allergen_7_sf"/>
</dbReference>
<dbReference type="Gene3D" id="3.15.10.50">
    <property type="match status" value="1"/>
</dbReference>
<evidence type="ECO:0008006" key="4">
    <source>
        <dbReference type="Google" id="ProtNLM"/>
    </source>
</evidence>
<dbReference type="InterPro" id="IPR020234">
    <property type="entry name" value="Mite_allergen_group-7"/>
</dbReference>
<dbReference type="AlphaFoldDB" id="A0ABD2XLZ6"/>
<keyword evidence="3" id="KW-1185">Reference proteome</keyword>
<dbReference type="Pfam" id="PF16984">
    <property type="entry name" value="Grp7_allergen"/>
    <property type="match status" value="1"/>
</dbReference>
<evidence type="ECO:0000313" key="3">
    <source>
        <dbReference type="Proteomes" id="UP001627154"/>
    </source>
</evidence>
<organism evidence="2 3">
    <name type="scientific">Trichogramma kaykai</name>
    <dbReference type="NCBI Taxonomy" id="54128"/>
    <lineage>
        <taxon>Eukaryota</taxon>
        <taxon>Metazoa</taxon>
        <taxon>Ecdysozoa</taxon>
        <taxon>Arthropoda</taxon>
        <taxon>Hexapoda</taxon>
        <taxon>Insecta</taxon>
        <taxon>Pterygota</taxon>
        <taxon>Neoptera</taxon>
        <taxon>Endopterygota</taxon>
        <taxon>Hymenoptera</taxon>
        <taxon>Apocrita</taxon>
        <taxon>Proctotrupomorpha</taxon>
        <taxon>Chalcidoidea</taxon>
        <taxon>Trichogrammatidae</taxon>
        <taxon>Trichogramma</taxon>
    </lineage>
</organism>
<sequence>MTTTTTTITFARAPLAIAIASVLLLLNLSTPLSAEWIDCTSPSDATTWIVQLDDVGPDQQQLAVRNADVKIAYERDQLAVYEYVGHDLVNVLLNDTLVYFQGSIINPTDDSQDMSSKAKTTKMFKSNLAGTARLSQSGPNLTDCKWYFSRNPKNADQNVPENVEVSILREAASCAKAKLCKRIGSINFQDTVRAIKHPFQFGSISVLTKMVNKTIDDKALRQEVKTLLRQLNPEDLNARDMTSNLQMTINRLVDLAVLEIVKKLRKENMEQINIPDLQQNFTTGSSWWTTTGDFIAQRGTFEDLTTLSRTGDAKLSHDGFKFIASGSFGLSTANMAYKKYKLRYGIIKVNGKLSADVEDAAITATASVDYNQKPCRVQLSDLRVSNVGKVKVKLTGLGPLNKLLSKLVSWITKKWTSEIVSLVEDKLRIIVAEHLNNFDCERFRL</sequence>
<comment type="caution">
    <text evidence="2">The sequence shown here is derived from an EMBL/GenBank/DDBJ whole genome shotgun (WGS) entry which is preliminary data.</text>
</comment>
<evidence type="ECO:0000256" key="1">
    <source>
        <dbReference type="SAM" id="SignalP"/>
    </source>
</evidence>
<dbReference type="EMBL" id="JBJJXI010000019">
    <property type="protein sequence ID" value="KAL3406491.1"/>
    <property type="molecule type" value="Genomic_DNA"/>
</dbReference>
<name>A0ABD2XLZ6_9HYME</name>
<protein>
    <recommendedName>
        <fullName evidence="4">Lipid-binding serum glycoprotein N-terminal domain-containing protein</fullName>
    </recommendedName>
</protein>
<gene>
    <name evidence="2" type="ORF">TKK_001807</name>
</gene>
<dbReference type="Proteomes" id="UP001627154">
    <property type="component" value="Unassembled WGS sequence"/>
</dbReference>
<evidence type="ECO:0000313" key="2">
    <source>
        <dbReference type="EMBL" id="KAL3406491.1"/>
    </source>
</evidence>